<dbReference type="PANTHER" id="PTHR34606:SF4">
    <property type="entry name" value="OUTER MEMBRANE LIPOPROTEIN DOLP"/>
    <property type="match status" value="1"/>
</dbReference>
<dbReference type="SMART" id="SM00749">
    <property type="entry name" value="BON"/>
    <property type="match status" value="2"/>
</dbReference>
<feature type="domain" description="BON" evidence="2">
    <location>
        <begin position="123"/>
        <end position="190"/>
    </location>
</feature>
<dbReference type="InterPro" id="IPR014004">
    <property type="entry name" value="Transpt-assoc_nodulatn_dom_bac"/>
</dbReference>
<comment type="caution">
    <text evidence="3">The sequence shown here is derived from an EMBL/GenBank/DDBJ whole genome shotgun (WGS) entry which is preliminary data.</text>
</comment>
<dbReference type="InterPro" id="IPR051686">
    <property type="entry name" value="Lipoprotein_DolP"/>
</dbReference>
<keyword evidence="4" id="KW-1185">Reference proteome</keyword>
<dbReference type="Gene3D" id="3.40.1520.20">
    <property type="match status" value="1"/>
</dbReference>
<dbReference type="EMBL" id="JARRAF010000004">
    <property type="protein sequence ID" value="MDK2123302.1"/>
    <property type="molecule type" value="Genomic_DNA"/>
</dbReference>
<dbReference type="Pfam" id="PF04972">
    <property type="entry name" value="BON"/>
    <property type="match status" value="2"/>
</dbReference>
<dbReference type="Proteomes" id="UP001172778">
    <property type="component" value="Unassembled WGS sequence"/>
</dbReference>
<sequence>MMRGKLIALAIACALPLLNGCAPLVVVGAGTGMSLINDRRATATVWTDQQIELRTVDKIHNKFGTATHVNVTSFNKTVLLTGEAPDEATRAEVEKMAQTTPDVKKVFNEVVVAPASGVAARSSDTALTAKVKTGMFEAGKFSPVHVKVVTERSVVYLLGLVKQQEGRDAAEIASKTAGVSRVETFYEYID</sequence>
<evidence type="ECO:0000256" key="1">
    <source>
        <dbReference type="ARBA" id="ARBA00022729"/>
    </source>
</evidence>
<reference evidence="3" key="1">
    <citation type="submission" date="2023-03" db="EMBL/GenBank/DDBJ databases">
        <title>Chitinimonas shenzhenensis gen. nov., sp. nov., a novel member of family Burkholderiaceae isolated from activated sludge collected in Shen Zhen, China.</title>
        <authorList>
            <person name="Wang X."/>
        </authorList>
    </citation>
    <scope>NUCLEOTIDE SEQUENCE</scope>
    <source>
        <strain evidence="3">DQS-5</strain>
    </source>
</reference>
<accession>A0ABT7DT90</accession>
<dbReference type="PANTHER" id="PTHR34606">
    <property type="entry name" value="BON DOMAIN-CONTAINING PROTEIN"/>
    <property type="match status" value="1"/>
</dbReference>
<organism evidence="3 4">
    <name type="scientific">Parachitinimonas caeni</name>
    <dbReference type="NCBI Taxonomy" id="3031301"/>
    <lineage>
        <taxon>Bacteria</taxon>
        <taxon>Pseudomonadati</taxon>
        <taxon>Pseudomonadota</taxon>
        <taxon>Betaproteobacteria</taxon>
        <taxon>Neisseriales</taxon>
        <taxon>Chitinibacteraceae</taxon>
        <taxon>Parachitinimonas</taxon>
    </lineage>
</organism>
<dbReference type="RefSeq" id="WP_284099596.1">
    <property type="nucleotide sequence ID" value="NZ_JARRAF010000004.1"/>
</dbReference>
<proteinExistence type="predicted"/>
<evidence type="ECO:0000313" key="3">
    <source>
        <dbReference type="EMBL" id="MDK2123302.1"/>
    </source>
</evidence>
<dbReference type="InterPro" id="IPR007055">
    <property type="entry name" value="BON_dom"/>
</dbReference>
<protein>
    <submittedName>
        <fullName evidence="3">BON domain-containing protein</fullName>
    </submittedName>
</protein>
<gene>
    <name evidence="3" type="ORF">PZA18_04460</name>
</gene>
<evidence type="ECO:0000259" key="2">
    <source>
        <dbReference type="PROSITE" id="PS50914"/>
    </source>
</evidence>
<name>A0ABT7DT90_9NEIS</name>
<dbReference type="PROSITE" id="PS50914">
    <property type="entry name" value="BON"/>
    <property type="match status" value="2"/>
</dbReference>
<feature type="domain" description="BON" evidence="2">
    <location>
        <begin position="47"/>
        <end position="114"/>
    </location>
</feature>
<keyword evidence="1" id="KW-0732">Signal</keyword>
<evidence type="ECO:0000313" key="4">
    <source>
        <dbReference type="Proteomes" id="UP001172778"/>
    </source>
</evidence>